<dbReference type="PROSITE" id="PS00409">
    <property type="entry name" value="PROKAR_NTER_METHYL"/>
    <property type="match status" value="1"/>
</dbReference>
<dbReference type="GO" id="GO:0015627">
    <property type="term" value="C:type II protein secretion system complex"/>
    <property type="evidence" value="ECO:0007669"/>
    <property type="project" value="InterPro"/>
</dbReference>
<dbReference type="Proteomes" id="UP001549111">
    <property type="component" value="Unassembled WGS sequence"/>
</dbReference>
<evidence type="ECO:0000313" key="6">
    <source>
        <dbReference type="Proteomes" id="UP001549111"/>
    </source>
</evidence>
<dbReference type="Pfam" id="PF07963">
    <property type="entry name" value="N_methyl"/>
    <property type="match status" value="1"/>
</dbReference>
<gene>
    <name evidence="3" type="ORF">ABIC99_000136</name>
    <name evidence="4" type="ORF">EWH46_10975</name>
</gene>
<evidence type="ECO:0000313" key="5">
    <source>
        <dbReference type="Proteomes" id="UP000323522"/>
    </source>
</evidence>
<dbReference type="OrthoDB" id="5296638at2"/>
<dbReference type="InterPro" id="IPR000983">
    <property type="entry name" value="Bac_GSPG_pilin"/>
</dbReference>
<dbReference type="PRINTS" id="PR00813">
    <property type="entry name" value="BCTERIALGSPG"/>
</dbReference>
<dbReference type="SUPFAM" id="SSF54523">
    <property type="entry name" value="Pili subunits"/>
    <property type="match status" value="1"/>
</dbReference>
<keyword evidence="1" id="KW-0488">Methylation</keyword>
<feature type="transmembrane region" description="Helical" evidence="2">
    <location>
        <begin position="28"/>
        <end position="46"/>
    </location>
</feature>
<proteinExistence type="predicted"/>
<name>A0A5C1Q367_9BURK</name>
<accession>A0A5C1Q367</accession>
<dbReference type="GO" id="GO:0015628">
    <property type="term" value="P:protein secretion by the type II secretion system"/>
    <property type="evidence" value="ECO:0007669"/>
    <property type="project" value="InterPro"/>
</dbReference>
<dbReference type="AlphaFoldDB" id="A0A5C1Q367"/>
<keyword evidence="2" id="KW-0472">Membrane</keyword>
<dbReference type="RefSeq" id="WP_149503945.1">
    <property type="nucleotide sequence ID" value="NZ_CP035708.1"/>
</dbReference>
<dbReference type="InterPro" id="IPR012902">
    <property type="entry name" value="N_methyl_site"/>
</dbReference>
<dbReference type="Gene3D" id="3.30.700.10">
    <property type="entry name" value="Glycoprotein, Type 4 Pilin"/>
    <property type="match status" value="1"/>
</dbReference>
<keyword evidence="6" id="KW-1185">Reference proteome</keyword>
<dbReference type="EMBL" id="JBEPLS010000001">
    <property type="protein sequence ID" value="MET3602360.1"/>
    <property type="molecule type" value="Genomic_DNA"/>
</dbReference>
<evidence type="ECO:0000256" key="1">
    <source>
        <dbReference type="ARBA" id="ARBA00022481"/>
    </source>
</evidence>
<dbReference type="EMBL" id="CP035708">
    <property type="protein sequence ID" value="QEN01246.1"/>
    <property type="molecule type" value="Genomic_DNA"/>
</dbReference>
<keyword evidence="2" id="KW-0812">Transmembrane</keyword>
<dbReference type="NCBIfam" id="TIGR02532">
    <property type="entry name" value="IV_pilin_GFxxxE"/>
    <property type="match status" value="1"/>
</dbReference>
<organism evidence="4 5">
    <name type="scientific">Sphaerotilus sulfidivorans</name>
    <dbReference type="NCBI Taxonomy" id="639200"/>
    <lineage>
        <taxon>Bacteria</taxon>
        <taxon>Pseudomonadati</taxon>
        <taxon>Pseudomonadota</taxon>
        <taxon>Betaproteobacteria</taxon>
        <taxon>Burkholderiales</taxon>
        <taxon>Sphaerotilaceae</taxon>
        <taxon>Sphaerotilus</taxon>
    </lineage>
</organism>
<reference evidence="3 6" key="2">
    <citation type="submission" date="2024-06" db="EMBL/GenBank/DDBJ databases">
        <title>Genomic Encyclopedia of Type Strains, Phase IV (KMG-IV): sequencing the most valuable type-strain genomes for metagenomic binning, comparative biology and taxonomic classification.</title>
        <authorList>
            <person name="Goeker M."/>
        </authorList>
    </citation>
    <scope>NUCLEOTIDE SEQUENCE [LARGE SCALE GENOMIC DNA]</scope>
    <source>
        <strain evidence="3 6">D-501</strain>
    </source>
</reference>
<protein>
    <submittedName>
        <fullName evidence="3">General secretion pathway protein G</fullName>
    </submittedName>
    <submittedName>
        <fullName evidence="4">Prepilin-type N-terminal cleavage/methylation domain-containing protein</fullName>
    </submittedName>
</protein>
<dbReference type="InterPro" id="IPR045584">
    <property type="entry name" value="Pilin-like"/>
</dbReference>
<dbReference type="Proteomes" id="UP000323522">
    <property type="component" value="Chromosome"/>
</dbReference>
<evidence type="ECO:0000256" key="2">
    <source>
        <dbReference type="SAM" id="Phobius"/>
    </source>
</evidence>
<evidence type="ECO:0000313" key="3">
    <source>
        <dbReference type="EMBL" id="MET3602360.1"/>
    </source>
</evidence>
<dbReference type="KEGG" id="snn:EWH46_10975"/>
<keyword evidence="2" id="KW-1133">Transmembrane helix</keyword>
<evidence type="ECO:0000313" key="4">
    <source>
        <dbReference type="EMBL" id="QEN01246.1"/>
    </source>
</evidence>
<sequence length="166" mass="17646">MASALPPSRACASVAASGRQTGLTLVELMLVIALLGVLLALALPMWKSHRDRALQRQAAQELGAMSAVLAQYRLDNQGSPASLAAVGMAGRLDPWKRPYVYYNLETGNPSEARKNRSLTPVNSDFDLYSLGPDGESVRALTAAASQDDVVRANNGRFIGVATAFTD</sequence>
<reference evidence="4 5" key="1">
    <citation type="submission" date="2019-02" db="EMBL/GenBank/DDBJ databases">
        <title>Complete Genome Sequence and Methylome Analysis of Sphaerotilus natans subsp. sulfidivorans D-507.</title>
        <authorList>
            <person name="Fomenkov A."/>
            <person name="Gridneva E."/>
            <person name="Smolyakov D."/>
            <person name="Dubinina G."/>
            <person name="Vincze T."/>
            <person name="Grabovich M."/>
            <person name="Roberts R.J."/>
        </authorList>
    </citation>
    <scope>NUCLEOTIDE SEQUENCE [LARGE SCALE GENOMIC DNA]</scope>
    <source>
        <strain evidence="4 5">D-507</strain>
    </source>
</reference>